<accession>A0A0C3F4F5</accession>
<gene>
    <name evidence="2" type="ORF">PILCRDRAFT_14203</name>
</gene>
<name>A0A0C3F4F5_PILCF</name>
<dbReference type="InParanoid" id="A0A0C3F4F5"/>
<dbReference type="HOGENOM" id="CLU_2528274_0_0_1"/>
<keyword evidence="3" id="KW-1185">Reference proteome</keyword>
<sequence length="84" mass="9755">MWLSFLSIEVVLVLLTAYKLLSYRNQQSRIIMVLARDSIIYFLVICACLAFILADDFDYVITFEVKIAHPLLQYVHLSQDDIVV</sequence>
<keyword evidence="1" id="KW-0812">Transmembrane</keyword>
<dbReference type="EMBL" id="KN833056">
    <property type="protein sequence ID" value="KIM74766.1"/>
    <property type="molecule type" value="Genomic_DNA"/>
</dbReference>
<evidence type="ECO:0000313" key="3">
    <source>
        <dbReference type="Proteomes" id="UP000054166"/>
    </source>
</evidence>
<proteinExistence type="predicted"/>
<dbReference type="Proteomes" id="UP000054166">
    <property type="component" value="Unassembled WGS sequence"/>
</dbReference>
<organism evidence="2 3">
    <name type="scientific">Piloderma croceum (strain F 1598)</name>
    <dbReference type="NCBI Taxonomy" id="765440"/>
    <lineage>
        <taxon>Eukaryota</taxon>
        <taxon>Fungi</taxon>
        <taxon>Dikarya</taxon>
        <taxon>Basidiomycota</taxon>
        <taxon>Agaricomycotina</taxon>
        <taxon>Agaricomycetes</taxon>
        <taxon>Agaricomycetidae</taxon>
        <taxon>Atheliales</taxon>
        <taxon>Atheliaceae</taxon>
        <taxon>Piloderma</taxon>
    </lineage>
</organism>
<dbReference type="AlphaFoldDB" id="A0A0C3F4F5"/>
<keyword evidence="1" id="KW-1133">Transmembrane helix</keyword>
<protein>
    <submittedName>
        <fullName evidence="2">Uncharacterized protein</fullName>
    </submittedName>
</protein>
<reference evidence="2 3" key="1">
    <citation type="submission" date="2014-04" db="EMBL/GenBank/DDBJ databases">
        <authorList>
            <consortium name="DOE Joint Genome Institute"/>
            <person name="Kuo A."/>
            <person name="Tarkka M."/>
            <person name="Buscot F."/>
            <person name="Kohler A."/>
            <person name="Nagy L.G."/>
            <person name="Floudas D."/>
            <person name="Copeland A."/>
            <person name="Barry K.W."/>
            <person name="Cichocki N."/>
            <person name="Veneault-Fourrey C."/>
            <person name="LaButti K."/>
            <person name="Lindquist E.A."/>
            <person name="Lipzen A."/>
            <person name="Lundell T."/>
            <person name="Morin E."/>
            <person name="Murat C."/>
            <person name="Sun H."/>
            <person name="Tunlid A."/>
            <person name="Henrissat B."/>
            <person name="Grigoriev I.V."/>
            <person name="Hibbett D.S."/>
            <person name="Martin F."/>
            <person name="Nordberg H.P."/>
            <person name="Cantor M.N."/>
            <person name="Hua S.X."/>
        </authorList>
    </citation>
    <scope>NUCLEOTIDE SEQUENCE [LARGE SCALE GENOMIC DNA]</scope>
    <source>
        <strain evidence="2 3">F 1598</strain>
    </source>
</reference>
<dbReference type="OrthoDB" id="3258294at2759"/>
<keyword evidence="1" id="KW-0472">Membrane</keyword>
<evidence type="ECO:0000313" key="2">
    <source>
        <dbReference type="EMBL" id="KIM74766.1"/>
    </source>
</evidence>
<feature type="transmembrane region" description="Helical" evidence="1">
    <location>
        <begin position="33"/>
        <end position="54"/>
    </location>
</feature>
<evidence type="ECO:0000256" key="1">
    <source>
        <dbReference type="SAM" id="Phobius"/>
    </source>
</evidence>
<reference evidence="3" key="2">
    <citation type="submission" date="2015-01" db="EMBL/GenBank/DDBJ databases">
        <title>Evolutionary Origins and Diversification of the Mycorrhizal Mutualists.</title>
        <authorList>
            <consortium name="DOE Joint Genome Institute"/>
            <consortium name="Mycorrhizal Genomics Consortium"/>
            <person name="Kohler A."/>
            <person name="Kuo A."/>
            <person name="Nagy L.G."/>
            <person name="Floudas D."/>
            <person name="Copeland A."/>
            <person name="Barry K.W."/>
            <person name="Cichocki N."/>
            <person name="Veneault-Fourrey C."/>
            <person name="LaButti K."/>
            <person name="Lindquist E.A."/>
            <person name="Lipzen A."/>
            <person name="Lundell T."/>
            <person name="Morin E."/>
            <person name="Murat C."/>
            <person name="Riley R."/>
            <person name="Ohm R."/>
            <person name="Sun H."/>
            <person name="Tunlid A."/>
            <person name="Henrissat B."/>
            <person name="Grigoriev I.V."/>
            <person name="Hibbett D.S."/>
            <person name="Martin F."/>
        </authorList>
    </citation>
    <scope>NUCLEOTIDE SEQUENCE [LARGE SCALE GENOMIC DNA]</scope>
    <source>
        <strain evidence="3">F 1598</strain>
    </source>
</reference>
<feature type="transmembrane region" description="Helical" evidence="1">
    <location>
        <begin position="6"/>
        <end position="21"/>
    </location>
</feature>